<proteinExistence type="predicted"/>
<gene>
    <name evidence="2" type="primary">Hypp9284</name>
    <name evidence="2" type="ORF">BLAG_LOCUS12501</name>
</gene>
<protein>
    <submittedName>
        <fullName evidence="2">Hypp9284 protein</fullName>
    </submittedName>
</protein>
<dbReference type="Proteomes" id="UP000838412">
    <property type="component" value="Chromosome 19"/>
</dbReference>
<name>A0A8J9ZFZ4_BRALA</name>
<dbReference type="EMBL" id="OV696704">
    <property type="protein sequence ID" value="CAH1252421.1"/>
    <property type="molecule type" value="Genomic_DNA"/>
</dbReference>
<reference evidence="2" key="1">
    <citation type="submission" date="2022-01" db="EMBL/GenBank/DDBJ databases">
        <authorList>
            <person name="Braso-Vives M."/>
        </authorList>
    </citation>
    <scope>NUCLEOTIDE SEQUENCE</scope>
</reference>
<feature type="region of interest" description="Disordered" evidence="1">
    <location>
        <begin position="101"/>
        <end position="121"/>
    </location>
</feature>
<organism evidence="2 3">
    <name type="scientific">Branchiostoma lanceolatum</name>
    <name type="common">Common lancelet</name>
    <name type="synonym">Amphioxus lanceolatum</name>
    <dbReference type="NCBI Taxonomy" id="7740"/>
    <lineage>
        <taxon>Eukaryota</taxon>
        <taxon>Metazoa</taxon>
        <taxon>Chordata</taxon>
        <taxon>Cephalochordata</taxon>
        <taxon>Leptocardii</taxon>
        <taxon>Amphioxiformes</taxon>
        <taxon>Branchiostomatidae</taxon>
        <taxon>Branchiostoma</taxon>
    </lineage>
</organism>
<accession>A0A8J9ZFZ4</accession>
<evidence type="ECO:0000256" key="1">
    <source>
        <dbReference type="SAM" id="MobiDB-lite"/>
    </source>
</evidence>
<sequence>MLSTSSQPTDDDDDDDDDDDEKSAIQNARWARRDTTPGSSNRANPLCDQHSSRRMTDMTRVIRSYPALPPTQNPSAAGKIAGDRPRKRCIAGKSLSALHRLEEPQVAQNSDSVGRNAIERR</sequence>
<feature type="compositionally biased region" description="Acidic residues" evidence="1">
    <location>
        <begin position="9"/>
        <end position="21"/>
    </location>
</feature>
<evidence type="ECO:0000313" key="3">
    <source>
        <dbReference type="Proteomes" id="UP000838412"/>
    </source>
</evidence>
<feature type="region of interest" description="Disordered" evidence="1">
    <location>
        <begin position="1"/>
        <end position="85"/>
    </location>
</feature>
<keyword evidence="3" id="KW-1185">Reference proteome</keyword>
<dbReference type="AlphaFoldDB" id="A0A8J9ZFZ4"/>
<evidence type="ECO:0000313" key="2">
    <source>
        <dbReference type="EMBL" id="CAH1252421.1"/>
    </source>
</evidence>